<proteinExistence type="predicted"/>
<evidence type="ECO:0000313" key="3">
    <source>
        <dbReference type="Proteomes" id="UP000646548"/>
    </source>
</evidence>
<evidence type="ECO:0000256" key="1">
    <source>
        <dbReference type="SAM" id="MobiDB-lite"/>
    </source>
</evidence>
<dbReference type="Proteomes" id="UP000646548">
    <property type="component" value="Unassembled WGS sequence"/>
</dbReference>
<sequence length="267" mass="29308">MVVTDSVPTQKPSLSSVSTKRRLSAPHRCGLVEELQVSHAAACSLLSVCRCRSSRMKVLLFLWLTSLVCCETTEEYGNRTSDYSEDSSVTPTPEYDYDYDYNATFEADSVTPTPEPEQNATMWSEETMEEDQTSDSESVTEAYGEYDYTFGVEYRTPNERLNDTLKSDEILLQGNNQLSERKNSALLGNLTELQRKLMAASSRGFPLISFKAKAEKGADLASSSSGDGGGAQSSTPAPSESKGSKASGFTPRRRTQSSVNRFTGRSL</sequence>
<dbReference type="EMBL" id="WKFB01000518">
    <property type="protein sequence ID" value="KAF6720674.1"/>
    <property type="molecule type" value="Genomic_DNA"/>
</dbReference>
<feature type="compositionally biased region" description="Polar residues" evidence="1">
    <location>
        <begin position="256"/>
        <end position="267"/>
    </location>
</feature>
<reference evidence="2" key="1">
    <citation type="journal article" name="BMC Genomics">
        <title>Long-read sequencing and de novo genome assembly of marine medaka (Oryzias melastigma).</title>
        <authorList>
            <person name="Liang P."/>
            <person name="Saqib H.S.A."/>
            <person name="Ni X."/>
            <person name="Shen Y."/>
        </authorList>
    </citation>
    <scope>NUCLEOTIDE SEQUENCE</scope>
    <source>
        <strain evidence="2">Bigg-433</strain>
    </source>
</reference>
<feature type="region of interest" description="Disordered" evidence="1">
    <location>
        <begin position="107"/>
        <end position="140"/>
    </location>
</feature>
<dbReference type="AlphaFoldDB" id="A0A834F4A4"/>
<accession>A0A834F4A4</accession>
<comment type="caution">
    <text evidence="2">The sequence shown here is derived from an EMBL/GenBank/DDBJ whole genome shotgun (WGS) entry which is preliminary data.</text>
</comment>
<name>A0A834F4A4_ORYME</name>
<gene>
    <name evidence="2" type="ORF">FQA47_006095</name>
</gene>
<protein>
    <submittedName>
        <fullName evidence="2">Uncharacterized protein</fullName>
    </submittedName>
</protein>
<feature type="compositionally biased region" description="Polar residues" evidence="1">
    <location>
        <begin position="110"/>
        <end position="124"/>
    </location>
</feature>
<evidence type="ECO:0000313" key="2">
    <source>
        <dbReference type="EMBL" id="KAF6720674.1"/>
    </source>
</evidence>
<organism evidence="2 3">
    <name type="scientific">Oryzias melastigma</name>
    <name type="common">Marine medaka</name>
    <dbReference type="NCBI Taxonomy" id="30732"/>
    <lineage>
        <taxon>Eukaryota</taxon>
        <taxon>Metazoa</taxon>
        <taxon>Chordata</taxon>
        <taxon>Craniata</taxon>
        <taxon>Vertebrata</taxon>
        <taxon>Euteleostomi</taxon>
        <taxon>Actinopterygii</taxon>
        <taxon>Neopterygii</taxon>
        <taxon>Teleostei</taxon>
        <taxon>Neoteleostei</taxon>
        <taxon>Acanthomorphata</taxon>
        <taxon>Ovalentaria</taxon>
        <taxon>Atherinomorphae</taxon>
        <taxon>Beloniformes</taxon>
        <taxon>Adrianichthyidae</taxon>
        <taxon>Oryziinae</taxon>
        <taxon>Oryzias</taxon>
    </lineage>
</organism>
<feature type="region of interest" description="Disordered" evidence="1">
    <location>
        <begin position="216"/>
        <end position="267"/>
    </location>
</feature>